<dbReference type="AlphaFoldDB" id="A0A8X6NQ50"/>
<dbReference type="Proteomes" id="UP000887013">
    <property type="component" value="Unassembled WGS sequence"/>
</dbReference>
<evidence type="ECO:0000313" key="1">
    <source>
        <dbReference type="EMBL" id="GFT25756.1"/>
    </source>
</evidence>
<dbReference type="EMBL" id="BMAW01060335">
    <property type="protein sequence ID" value="GFT25756.1"/>
    <property type="molecule type" value="Genomic_DNA"/>
</dbReference>
<proteinExistence type="predicted"/>
<gene>
    <name evidence="1" type="ORF">NPIL_414611</name>
</gene>
<comment type="caution">
    <text evidence="1">The sequence shown here is derived from an EMBL/GenBank/DDBJ whole genome shotgun (WGS) entry which is preliminary data.</text>
</comment>
<protein>
    <submittedName>
        <fullName evidence="1">Uncharacterized protein</fullName>
    </submittedName>
</protein>
<keyword evidence="2" id="KW-1185">Reference proteome</keyword>
<evidence type="ECO:0000313" key="2">
    <source>
        <dbReference type="Proteomes" id="UP000887013"/>
    </source>
</evidence>
<accession>A0A8X6NQ50</accession>
<reference evidence="1" key="1">
    <citation type="submission" date="2020-08" db="EMBL/GenBank/DDBJ databases">
        <title>Multicomponent nature underlies the extraordinary mechanical properties of spider dragline silk.</title>
        <authorList>
            <person name="Kono N."/>
            <person name="Nakamura H."/>
            <person name="Mori M."/>
            <person name="Yoshida Y."/>
            <person name="Ohtoshi R."/>
            <person name="Malay A.D."/>
            <person name="Moran D.A.P."/>
            <person name="Tomita M."/>
            <person name="Numata K."/>
            <person name="Arakawa K."/>
        </authorList>
    </citation>
    <scope>NUCLEOTIDE SEQUENCE</scope>
</reference>
<sequence length="81" mass="8998">MPLRVPVIPPYYHQSLPSPHFFNLSFPPTPPVTIWRPPIPLHHLRSGNPARPSVFLLSVPLCSVASDPRLSLDYNSCPSAC</sequence>
<name>A0A8X6NQ50_NEPPI</name>
<organism evidence="1 2">
    <name type="scientific">Nephila pilipes</name>
    <name type="common">Giant wood spider</name>
    <name type="synonym">Nephila maculata</name>
    <dbReference type="NCBI Taxonomy" id="299642"/>
    <lineage>
        <taxon>Eukaryota</taxon>
        <taxon>Metazoa</taxon>
        <taxon>Ecdysozoa</taxon>
        <taxon>Arthropoda</taxon>
        <taxon>Chelicerata</taxon>
        <taxon>Arachnida</taxon>
        <taxon>Araneae</taxon>
        <taxon>Araneomorphae</taxon>
        <taxon>Entelegynae</taxon>
        <taxon>Araneoidea</taxon>
        <taxon>Nephilidae</taxon>
        <taxon>Nephila</taxon>
    </lineage>
</organism>